<keyword evidence="2" id="KW-1185">Reference proteome</keyword>
<organism evidence="1 2">
    <name type="scientific">Pedobacter mendelii</name>
    <dbReference type="NCBI Taxonomy" id="1908240"/>
    <lineage>
        <taxon>Bacteria</taxon>
        <taxon>Pseudomonadati</taxon>
        <taxon>Bacteroidota</taxon>
        <taxon>Sphingobacteriia</taxon>
        <taxon>Sphingobacteriales</taxon>
        <taxon>Sphingobacteriaceae</taxon>
        <taxon>Pedobacter</taxon>
    </lineage>
</organism>
<protein>
    <submittedName>
        <fullName evidence="1">Uncharacterized protein</fullName>
    </submittedName>
</protein>
<comment type="caution">
    <text evidence="1">The sequence shown here is derived from an EMBL/GenBank/DDBJ whole genome shotgun (WGS) entry which is preliminary data.</text>
</comment>
<proteinExistence type="predicted"/>
<evidence type="ECO:0000313" key="2">
    <source>
        <dbReference type="Proteomes" id="UP000645390"/>
    </source>
</evidence>
<name>A0ABQ2BMR9_9SPHI</name>
<sequence>MALAYINLSSKQYFNFMCRTDFERRIFHDTYKEFQKKSKLYSLGQSLHTFSQMCLANEKANSLHQKVHYAVINTIESLDNKIPVLNDMNGNSILFDWAEFHIYASDLLNKAGHVVSIDYISPKLVLHEIVGDLLILSYDIQGNYNETFMVKITDDLLINYEKSQELIYYCS</sequence>
<accession>A0ABQ2BMR9</accession>
<gene>
    <name evidence="1" type="ORF">GCM10008119_32190</name>
</gene>
<dbReference type="Proteomes" id="UP000645390">
    <property type="component" value="Unassembled WGS sequence"/>
</dbReference>
<dbReference type="RefSeq" id="WP_188416383.1">
    <property type="nucleotide sequence ID" value="NZ_BMDJ01000010.1"/>
</dbReference>
<evidence type="ECO:0000313" key="1">
    <source>
        <dbReference type="EMBL" id="GGI28345.1"/>
    </source>
</evidence>
<dbReference type="EMBL" id="BMDJ01000010">
    <property type="protein sequence ID" value="GGI28345.1"/>
    <property type="molecule type" value="Genomic_DNA"/>
</dbReference>
<reference evidence="2" key="1">
    <citation type="journal article" date="2019" name="Int. J. Syst. Evol. Microbiol.">
        <title>The Global Catalogue of Microorganisms (GCM) 10K type strain sequencing project: providing services to taxonomists for standard genome sequencing and annotation.</title>
        <authorList>
            <consortium name="The Broad Institute Genomics Platform"/>
            <consortium name="The Broad Institute Genome Sequencing Center for Infectious Disease"/>
            <person name="Wu L."/>
            <person name="Ma J."/>
        </authorList>
    </citation>
    <scope>NUCLEOTIDE SEQUENCE [LARGE SCALE GENOMIC DNA]</scope>
    <source>
        <strain evidence="2">CCM 8939</strain>
    </source>
</reference>